<proteinExistence type="predicted"/>
<dbReference type="EMBL" id="DWXZ01000195">
    <property type="protein sequence ID" value="HJB38199.1"/>
    <property type="molecule type" value="Genomic_DNA"/>
</dbReference>
<feature type="chain" id="PRO_5039610532" description="Lipoprotein" evidence="1">
    <location>
        <begin position="20"/>
        <end position="130"/>
    </location>
</feature>
<evidence type="ECO:0008006" key="4">
    <source>
        <dbReference type="Google" id="ProtNLM"/>
    </source>
</evidence>
<feature type="signal peptide" evidence="1">
    <location>
        <begin position="1"/>
        <end position="19"/>
    </location>
</feature>
<reference evidence="2" key="1">
    <citation type="journal article" date="2021" name="PeerJ">
        <title>Extensive microbial diversity within the chicken gut microbiome revealed by metagenomics and culture.</title>
        <authorList>
            <person name="Gilroy R."/>
            <person name="Ravi A."/>
            <person name="Getino M."/>
            <person name="Pursley I."/>
            <person name="Horton D.L."/>
            <person name="Alikhan N.F."/>
            <person name="Baker D."/>
            <person name="Gharbi K."/>
            <person name="Hall N."/>
            <person name="Watson M."/>
            <person name="Adriaenssens E.M."/>
            <person name="Foster-Nyarko E."/>
            <person name="Jarju S."/>
            <person name="Secka A."/>
            <person name="Antonio M."/>
            <person name="Oren A."/>
            <person name="Chaudhuri R.R."/>
            <person name="La Ragione R."/>
            <person name="Hildebrand F."/>
            <person name="Pallen M.J."/>
        </authorList>
    </citation>
    <scope>NUCLEOTIDE SEQUENCE</scope>
    <source>
        <strain evidence="2">ChiBcolR8-3208</strain>
    </source>
</reference>
<reference evidence="2" key="2">
    <citation type="submission" date="2021-04" db="EMBL/GenBank/DDBJ databases">
        <authorList>
            <person name="Gilroy R."/>
        </authorList>
    </citation>
    <scope>NUCLEOTIDE SEQUENCE</scope>
    <source>
        <strain evidence="2">ChiBcolR8-3208</strain>
    </source>
</reference>
<protein>
    <recommendedName>
        <fullName evidence="4">Lipoprotein</fullName>
    </recommendedName>
</protein>
<name>A0A9D2LZQ0_9FIRM</name>
<evidence type="ECO:0000313" key="2">
    <source>
        <dbReference type="EMBL" id="HJB38199.1"/>
    </source>
</evidence>
<accession>A0A9D2LZQ0</accession>
<keyword evidence="1" id="KW-0732">Signal</keyword>
<organism evidence="2 3">
    <name type="scientific">Candidatus Acutalibacter ornithocaccae</name>
    <dbReference type="NCBI Taxonomy" id="2838416"/>
    <lineage>
        <taxon>Bacteria</taxon>
        <taxon>Bacillati</taxon>
        <taxon>Bacillota</taxon>
        <taxon>Clostridia</taxon>
        <taxon>Eubacteriales</taxon>
        <taxon>Acutalibacteraceae</taxon>
        <taxon>Acutalibacter</taxon>
    </lineage>
</organism>
<comment type="caution">
    <text evidence="2">The sequence shown here is derived from an EMBL/GenBank/DDBJ whole genome shotgun (WGS) entry which is preliminary data.</text>
</comment>
<dbReference type="AlphaFoldDB" id="A0A9D2LZQ0"/>
<dbReference type="Proteomes" id="UP000824214">
    <property type="component" value="Unassembled WGS sequence"/>
</dbReference>
<evidence type="ECO:0000256" key="1">
    <source>
        <dbReference type="SAM" id="SignalP"/>
    </source>
</evidence>
<gene>
    <name evidence="2" type="ORF">H9942_09050</name>
</gene>
<evidence type="ECO:0000313" key="3">
    <source>
        <dbReference type="Proteomes" id="UP000824214"/>
    </source>
</evidence>
<sequence length="130" mass="14862">MKKKALSLLLALGLCALCAGCTQPDALTLDLSHGYGQHTKLIHLNASSSQKAQRLEGFYQVLEDAEPLDKEFSLFTYYPDYLLELNRNGQTTTTYVDVNGQYIDFYYEGEEQLYRSHTTAEEFRQLVHQN</sequence>